<protein>
    <submittedName>
        <fullName evidence="2">ElaB/YqjD/DUF883 family membrane-anchored ribosome-binding protein</fullName>
    </submittedName>
</protein>
<dbReference type="GO" id="GO:0043022">
    <property type="term" value="F:ribosome binding"/>
    <property type="evidence" value="ECO:0007669"/>
    <property type="project" value="InterPro"/>
</dbReference>
<organism evidence="2 3">
    <name type="scientific">Rubricella aquisinus</name>
    <dbReference type="NCBI Taxonomy" id="2028108"/>
    <lineage>
        <taxon>Bacteria</taxon>
        <taxon>Pseudomonadati</taxon>
        <taxon>Pseudomonadota</taxon>
        <taxon>Alphaproteobacteria</taxon>
        <taxon>Rhodobacterales</taxon>
        <taxon>Paracoccaceae</taxon>
        <taxon>Rubricella</taxon>
    </lineage>
</organism>
<dbReference type="RefSeq" id="WP_184012792.1">
    <property type="nucleotide sequence ID" value="NZ_JACIJS010000009.1"/>
</dbReference>
<evidence type="ECO:0000313" key="2">
    <source>
        <dbReference type="EMBL" id="MBB5516834.1"/>
    </source>
</evidence>
<sequence>MARAASTTSASTDDLVKQIETLKADVQALTDTLGELGKAQGAAAKNAAAEKAAALRDAGEDQINRARGAANDLNDQANEFVRTQPATALGIAAGVGFLVGMMSGRK</sequence>
<proteinExistence type="predicted"/>
<name>A0A840X211_9RHOB</name>
<dbReference type="PANTHER" id="PTHR35893:SF3">
    <property type="entry name" value="INNER MEMBRANE PROTEIN"/>
    <property type="match status" value="1"/>
</dbReference>
<dbReference type="Proteomes" id="UP000553766">
    <property type="component" value="Unassembled WGS sequence"/>
</dbReference>
<dbReference type="PANTHER" id="PTHR35893">
    <property type="entry name" value="INNER MEMBRANE PROTEIN-RELATED"/>
    <property type="match status" value="1"/>
</dbReference>
<reference evidence="2 3" key="1">
    <citation type="submission" date="2020-08" db="EMBL/GenBank/DDBJ databases">
        <title>Genomic Encyclopedia of Type Strains, Phase IV (KMG-IV): sequencing the most valuable type-strain genomes for metagenomic binning, comparative biology and taxonomic classification.</title>
        <authorList>
            <person name="Goeker M."/>
        </authorList>
    </citation>
    <scope>NUCLEOTIDE SEQUENCE [LARGE SCALE GENOMIC DNA]</scope>
    <source>
        <strain evidence="2 3">DSM 103377</strain>
    </source>
</reference>
<dbReference type="AlphaFoldDB" id="A0A840X211"/>
<feature type="domain" description="DUF883" evidence="1">
    <location>
        <begin position="77"/>
        <end position="106"/>
    </location>
</feature>
<keyword evidence="3" id="KW-1185">Reference proteome</keyword>
<dbReference type="InterPro" id="IPR010279">
    <property type="entry name" value="YqjD/ElaB"/>
</dbReference>
<evidence type="ECO:0000313" key="3">
    <source>
        <dbReference type="Proteomes" id="UP000553766"/>
    </source>
</evidence>
<comment type="caution">
    <text evidence="2">The sequence shown here is derived from an EMBL/GenBank/DDBJ whole genome shotgun (WGS) entry which is preliminary data.</text>
</comment>
<dbReference type="EMBL" id="JACIJS010000009">
    <property type="protein sequence ID" value="MBB5516834.1"/>
    <property type="molecule type" value="Genomic_DNA"/>
</dbReference>
<evidence type="ECO:0000259" key="1">
    <source>
        <dbReference type="Pfam" id="PF19029"/>
    </source>
</evidence>
<gene>
    <name evidence="2" type="ORF">FHS89_002876</name>
</gene>
<dbReference type="InterPro" id="IPR043605">
    <property type="entry name" value="DUF883_C"/>
</dbReference>
<accession>A0A840X211</accession>
<dbReference type="Pfam" id="PF19029">
    <property type="entry name" value="DUF883_C"/>
    <property type="match status" value="1"/>
</dbReference>